<dbReference type="CGD" id="CAL0000198258">
    <property type="gene designation" value="orf19.7902"/>
</dbReference>
<dbReference type="KEGG" id="cal:CAALFM_C302790WA"/>
<keyword evidence="4" id="KW-1185">Reference proteome</keyword>
<reference evidence="3 4" key="1">
    <citation type="journal article" date="2004" name="Proc. Natl. Acad. Sci. U.S.A.">
        <title>The diploid genome sequence of Candida albicans.</title>
        <authorList>
            <person name="Jones T."/>
            <person name="Federspiel N.A."/>
            <person name="Chibana H."/>
            <person name="Dungan J."/>
            <person name="Kalman S."/>
            <person name="Magee B.B."/>
            <person name="Newport G."/>
            <person name="Thorstenson Y.R."/>
            <person name="Agabian N."/>
            <person name="Magee P.T."/>
            <person name="Davis R.W."/>
            <person name="Scherer S."/>
        </authorList>
    </citation>
    <scope>NUCLEOTIDE SEQUENCE [LARGE SCALE GENOMIC DNA]</scope>
    <source>
        <strain evidence="4">SC5314 / ATCC MYA-2876</strain>
    </source>
</reference>
<feature type="compositionally biased region" description="Polar residues" evidence="1">
    <location>
        <begin position="1"/>
        <end position="13"/>
    </location>
</feature>
<proteinExistence type="predicted"/>
<dbReference type="GeneID" id="3638416"/>
<evidence type="ECO:0000313" key="2">
    <source>
        <dbReference type="CGD" id="CAL0000198258"/>
    </source>
</evidence>
<evidence type="ECO:0000256" key="1">
    <source>
        <dbReference type="SAM" id="MobiDB-lite"/>
    </source>
</evidence>
<reference evidence="3 4" key="3">
    <citation type="journal article" date="2013" name="Genome Biol.">
        <title>Assembly of a phased diploid Candida albicans genome facilitates allele-specific measurements and provides a simple model for repeat and indel structure.</title>
        <authorList>
            <person name="Muzzey D."/>
            <person name="Schwartz K."/>
            <person name="Weissman J.S."/>
            <person name="Sherlock G."/>
        </authorList>
    </citation>
    <scope>NUCLEOTIDE SEQUENCE [LARGE SCALE GENOMIC DNA]</scope>
    <source>
        <strain evidence="4">SC5314 / ATCC MYA-2876</strain>
    </source>
</reference>
<feature type="region of interest" description="Disordered" evidence="1">
    <location>
        <begin position="1"/>
        <end position="55"/>
    </location>
</feature>
<dbReference type="VEuPathDB" id="FungiDB:C3_02790W_A"/>
<dbReference type="AlphaFoldDB" id="A0A1D8PJN4"/>
<dbReference type="OrthoDB" id="4018044at2759"/>
<dbReference type="EMBL" id="CP017625">
    <property type="protein sequence ID" value="AOW28310.1"/>
    <property type="molecule type" value="Genomic_DNA"/>
</dbReference>
<name>A0A1D8PJN4_CANAL</name>
<accession>A0A1D8PJN4</accession>
<evidence type="ECO:0000313" key="3">
    <source>
        <dbReference type="EMBL" id="AOW28310.1"/>
    </source>
</evidence>
<dbReference type="RefSeq" id="XP_719968.2">
    <property type="nucleotide sequence ID" value="XM_714875.2"/>
</dbReference>
<reference evidence="3 4" key="2">
    <citation type="journal article" date="2007" name="Genome Biol.">
        <title>Assembly of the Candida albicans genome into sixteen supercontigs aligned on the eight chromosomes.</title>
        <authorList>
            <person name="van het Hoog M."/>
            <person name="Rast T.J."/>
            <person name="Martchenko M."/>
            <person name="Grindle S."/>
            <person name="Dignard D."/>
            <person name="Hogues H."/>
            <person name="Cuomo C."/>
            <person name="Berriman M."/>
            <person name="Scherer S."/>
            <person name="Magee B.B."/>
            <person name="Whiteway M."/>
            <person name="Chibana H."/>
            <person name="Nantel A."/>
            <person name="Magee P.T."/>
        </authorList>
    </citation>
    <scope>GENOME REANNOTATION</scope>
    <source>
        <strain evidence="4">SC5314 / ATCC MYA-2876</strain>
    </source>
</reference>
<evidence type="ECO:0000313" key="4">
    <source>
        <dbReference type="Proteomes" id="UP000000559"/>
    </source>
</evidence>
<sequence>MSNMESSHVNNVESPPEYVSQPPPKYVPRQSSSSSSSISDQESDIHNPPQRASENQLSTCCSDCWCNCFDSCSGTNCTASDKNICGSILVVLCCGSTIGYATNA</sequence>
<gene>
    <name evidence="3" type="ordered locus">CAALFM_C302790WA</name>
    <name evidence="2" type="ordered locus">orf19.7902</name>
</gene>
<dbReference type="OMA" id="LCCGSTI"/>
<dbReference type="InParanoid" id="A0A1D8PJN4"/>
<dbReference type="Proteomes" id="UP000000559">
    <property type="component" value="Chromosome 3"/>
</dbReference>
<feature type="compositionally biased region" description="Low complexity" evidence="1">
    <location>
        <begin position="30"/>
        <end position="40"/>
    </location>
</feature>
<organism evidence="3 4">
    <name type="scientific">Candida albicans (strain SC5314 / ATCC MYA-2876)</name>
    <name type="common">Yeast</name>
    <dbReference type="NCBI Taxonomy" id="237561"/>
    <lineage>
        <taxon>Eukaryota</taxon>
        <taxon>Fungi</taxon>
        <taxon>Dikarya</taxon>
        <taxon>Ascomycota</taxon>
        <taxon>Saccharomycotina</taxon>
        <taxon>Pichiomycetes</taxon>
        <taxon>Debaryomycetaceae</taxon>
        <taxon>Candida/Lodderomyces clade</taxon>
        <taxon>Candida</taxon>
    </lineage>
</organism>
<protein>
    <submittedName>
        <fullName evidence="3">Uncharacterized protein</fullName>
    </submittedName>
</protein>